<dbReference type="EMBL" id="CP007032">
    <property type="protein sequence ID" value="AHF07094.1"/>
    <property type="molecule type" value="Genomic_DNA"/>
</dbReference>
<feature type="transmembrane region" description="Helical" evidence="6">
    <location>
        <begin position="49"/>
        <end position="69"/>
    </location>
</feature>
<dbReference type="eggNOG" id="COG2814">
    <property type="taxonomic scope" value="Bacteria"/>
</dbReference>
<dbReference type="PANTHER" id="PTHR23531">
    <property type="entry name" value="QUINOLENE RESISTANCE PROTEIN NORA"/>
    <property type="match status" value="1"/>
</dbReference>
<feature type="transmembrane region" description="Helical" evidence="6">
    <location>
        <begin position="239"/>
        <end position="256"/>
    </location>
</feature>
<dbReference type="Gene3D" id="1.20.1250.20">
    <property type="entry name" value="MFS general substrate transporter like domains"/>
    <property type="match status" value="1"/>
</dbReference>
<feature type="transmembrane region" description="Helical" evidence="6">
    <location>
        <begin position="139"/>
        <end position="160"/>
    </location>
</feature>
<keyword evidence="4 6" id="KW-1133">Transmembrane helix</keyword>
<evidence type="ECO:0000313" key="8">
    <source>
        <dbReference type="EMBL" id="AHF07094.1"/>
    </source>
</evidence>
<feature type="transmembrane region" description="Helical" evidence="6">
    <location>
        <begin position="293"/>
        <end position="314"/>
    </location>
</feature>
<protein>
    <submittedName>
        <fullName evidence="8">MFS transporter</fullName>
    </submittedName>
</protein>
<evidence type="ECO:0000256" key="1">
    <source>
        <dbReference type="ARBA" id="ARBA00004651"/>
    </source>
</evidence>
<comment type="subcellular location">
    <subcellularLocation>
        <location evidence="1">Cell membrane</location>
        <topology evidence="1">Multi-pass membrane protein</topology>
    </subcellularLocation>
</comment>
<dbReference type="SUPFAM" id="SSF103473">
    <property type="entry name" value="MFS general substrate transporter"/>
    <property type="match status" value="1"/>
</dbReference>
<gene>
    <name evidence="8" type="ORF">DESME_08420</name>
</gene>
<sequence length="382" mass="41342">MAKEKGTDEKLWSRSFVLLIFLNFIMFMGFQILMPVLPVYARALGGNEATAGLVVGIFTISAVVVRPFIGKALDVFGRKKIFLMGFFFFCLFSLSYIAASTVLMLLSLRFFHGFGWGTTSTTANTVASDIIPRSRLGEGMGYFGLTSTLAMAIAPALGLFMIQHSRFGFEGVFTFSGIAFLIALGLSLGIRYPALQPQLGKSALFEKSAFRSATIVSLLTMPYGSVVTFIALYAQQRGITNVGLFFTVYAFVLMISRPLFGRLSDQKGFGIAIVPGLFGVMLALFLLSQAKTLLFFLFAGAVYGLSFGAAMPALQAMSVQKVLPHRRGAASATYSTGFDLGIGLGSILLGTVAQVSGYSSMYLWAILPVMLALFIFFFPAKH</sequence>
<feature type="transmembrane region" description="Helical" evidence="6">
    <location>
        <begin position="268"/>
        <end position="287"/>
    </location>
</feature>
<dbReference type="Proteomes" id="UP000010847">
    <property type="component" value="Chromosome"/>
</dbReference>
<keyword evidence="3 6" id="KW-0812">Transmembrane</keyword>
<dbReference type="AlphaFoldDB" id="W0ED21"/>
<accession>W0ED21</accession>
<dbReference type="InterPro" id="IPR011701">
    <property type="entry name" value="MFS"/>
</dbReference>
<keyword evidence="5 6" id="KW-0472">Membrane</keyword>
<evidence type="ECO:0000256" key="6">
    <source>
        <dbReference type="SAM" id="Phobius"/>
    </source>
</evidence>
<keyword evidence="9" id="KW-1185">Reference proteome</keyword>
<evidence type="ECO:0000256" key="5">
    <source>
        <dbReference type="ARBA" id="ARBA00023136"/>
    </source>
</evidence>
<dbReference type="GO" id="GO:0022857">
    <property type="term" value="F:transmembrane transporter activity"/>
    <property type="evidence" value="ECO:0007669"/>
    <property type="project" value="InterPro"/>
</dbReference>
<dbReference type="OrthoDB" id="9814001at2"/>
<dbReference type="GO" id="GO:0005886">
    <property type="term" value="C:plasma membrane"/>
    <property type="evidence" value="ECO:0007669"/>
    <property type="project" value="UniProtKB-SubCell"/>
</dbReference>
<dbReference type="KEGG" id="dmt:DESME_08420"/>
<name>W0ED21_9FIRM</name>
<dbReference type="InterPro" id="IPR052714">
    <property type="entry name" value="MFS_Exporter"/>
</dbReference>
<dbReference type="PANTHER" id="PTHR23531:SF2">
    <property type="entry name" value="PERMEASE"/>
    <property type="match status" value="1"/>
</dbReference>
<dbReference type="InterPro" id="IPR005829">
    <property type="entry name" value="Sugar_transporter_CS"/>
</dbReference>
<dbReference type="CDD" id="cd17489">
    <property type="entry name" value="MFS_YfcJ_like"/>
    <property type="match status" value="1"/>
</dbReference>
<dbReference type="RefSeq" id="WP_006717205.1">
    <property type="nucleotide sequence ID" value="NZ_CP007032.1"/>
</dbReference>
<feature type="transmembrane region" description="Helical" evidence="6">
    <location>
        <begin position="81"/>
        <end position="104"/>
    </location>
</feature>
<organism evidence="8 9">
    <name type="scientific">Desulfitobacterium metallireducens DSM 15288</name>
    <dbReference type="NCBI Taxonomy" id="871968"/>
    <lineage>
        <taxon>Bacteria</taxon>
        <taxon>Bacillati</taxon>
        <taxon>Bacillota</taxon>
        <taxon>Clostridia</taxon>
        <taxon>Eubacteriales</taxon>
        <taxon>Desulfitobacteriaceae</taxon>
        <taxon>Desulfitobacterium</taxon>
    </lineage>
</organism>
<feature type="transmembrane region" description="Helical" evidence="6">
    <location>
        <begin position="172"/>
        <end position="192"/>
    </location>
</feature>
<evidence type="ECO:0000313" key="9">
    <source>
        <dbReference type="Proteomes" id="UP000010847"/>
    </source>
</evidence>
<dbReference type="PROSITE" id="PS00216">
    <property type="entry name" value="SUGAR_TRANSPORT_1"/>
    <property type="match status" value="1"/>
</dbReference>
<feature type="transmembrane region" description="Helical" evidence="6">
    <location>
        <begin position="213"/>
        <end position="233"/>
    </location>
</feature>
<evidence type="ECO:0000256" key="2">
    <source>
        <dbReference type="ARBA" id="ARBA00022448"/>
    </source>
</evidence>
<dbReference type="HOGENOM" id="CLU_001265_10_13_9"/>
<feature type="transmembrane region" description="Helical" evidence="6">
    <location>
        <begin position="334"/>
        <end position="355"/>
    </location>
</feature>
<dbReference type="PROSITE" id="PS50850">
    <property type="entry name" value="MFS"/>
    <property type="match status" value="1"/>
</dbReference>
<keyword evidence="2" id="KW-0813">Transport</keyword>
<evidence type="ECO:0000256" key="3">
    <source>
        <dbReference type="ARBA" id="ARBA00022692"/>
    </source>
</evidence>
<feature type="domain" description="Major facilitator superfamily (MFS) profile" evidence="7">
    <location>
        <begin position="15"/>
        <end position="382"/>
    </location>
</feature>
<reference evidence="8 9" key="1">
    <citation type="submission" date="2013-12" db="EMBL/GenBank/DDBJ databases">
        <authorList>
            <consortium name="DOE Joint Genome Institute"/>
            <person name="Smidt H."/>
            <person name="Huntemann M."/>
            <person name="Han J."/>
            <person name="Chen A."/>
            <person name="Kyrpides N."/>
            <person name="Mavromatis K."/>
            <person name="Markowitz V."/>
            <person name="Palaniappan K."/>
            <person name="Ivanova N."/>
            <person name="Schaumberg A."/>
            <person name="Pati A."/>
            <person name="Liolios K."/>
            <person name="Nordberg H.P."/>
            <person name="Cantor M.N."/>
            <person name="Hua S.X."/>
            <person name="Woyke T."/>
        </authorList>
    </citation>
    <scope>NUCLEOTIDE SEQUENCE [LARGE SCALE GENOMIC DNA]</scope>
    <source>
        <strain evidence="9">DSM 15288</strain>
    </source>
</reference>
<proteinExistence type="predicted"/>
<dbReference type="InterPro" id="IPR036259">
    <property type="entry name" value="MFS_trans_sf"/>
</dbReference>
<feature type="transmembrane region" description="Helical" evidence="6">
    <location>
        <begin position="361"/>
        <end position="380"/>
    </location>
</feature>
<dbReference type="InterPro" id="IPR020846">
    <property type="entry name" value="MFS_dom"/>
</dbReference>
<evidence type="ECO:0000259" key="7">
    <source>
        <dbReference type="PROSITE" id="PS50850"/>
    </source>
</evidence>
<evidence type="ECO:0000256" key="4">
    <source>
        <dbReference type="ARBA" id="ARBA00022989"/>
    </source>
</evidence>
<dbReference type="Pfam" id="PF07690">
    <property type="entry name" value="MFS_1"/>
    <property type="match status" value="1"/>
</dbReference>
<feature type="transmembrane region" description="Helical" evidence="6">
    <location>
        <begin position="12"/>
        <end position="37"/>
    </location>
</feature>